<evidence type="ECO:0000256" key="3">
    <source>
        <dbReference type="ARBA" id="ARBA00022801"/>
    </source>
</evidence>
<name>A0A6I2UDG1_9FIRM</name>
<dbReference type="EC" id="5.6.2.4" evidence="10"/>
<dbReference type="SUPFAM" id="SSF53098">
    <property type="entry name" value="Ribonuclease H-like"/>
    <property type="match status" value="1"/>
</dbReference>
<dbReference type="Pfam" id="PF00929">
    <property type="entry name" value="RNase_T"/>
    <property type="match status" value="1"/>
</dbReference>
<dbReference type="PROSITE" id="PS51198">
    <property type="entry name" value="UVRD_HELICASE_ATP_BIND"/>
    <property type="match status" value="1"/>
</dbReference>
<sequence>MAMDFDFLNEKQRQVVNELDRNILLLASAGTGKTNTLSCRIVNILEKERARAEEIICLTFTNKACNEMKQRIASVAGVRGRGVTVRTFHGFCYEILRWAAKGQTDVAGDFTVADETDCLEIIRGLDYCQAHQENALQALINLIKEYRGEYNIFSDDRQADYERVLLRLKEEKQQRINDAARQKGRPNHDIVMMFEAHCGEIVSQYDGRLLENHYVDFCDLINGAYQVLQQEESCRFWQDRFRFWCVDEVQDTSRLEYAILTRMFGDSNLLLCGDFFQTIYEWRGSEPQLIYDRFARDYHPMLMVFHENYRSVRTLLEASYGFLKNRFPEQVAGLFREDAAAMSEEQGEKIHYRQLNSTYVEASWIYNQLQKLQPEDLSRVCVLTRSNYYNQKLSDYLARIRQQRQEQFELGQRDEADFPLDFMLVEEFKFFRRQEIKDVVAALRLVINPQDASSLLRLVKRFGRRIGPATVSQIQSEEYRAAGIRITDFLHASAQKYGEPFEMLLRALEQGEVVVFDVEATGLDTARDEIIQLAAIKLDMQGRELERLVHYVRASRPVGQSEAVHHISDAKLLAEGIEPEKALQDFLDFARGCVVVGHNVVFDLTILASQLARLGLKPLEIPAFYDTLDIFRRFYPQLTNHKLEFLGEHFHVGHKSTHDAFDDICATGEILLYAVKQDILPVRDVRRSLISRHIRNFAPLAEAVNGLRCKLADMRPGRMVVETITRLGIDKYYQREPGRMENLRNLVRQARQLDKEELSGYDAMQSFLRLMSLSNTELDLMLQEKPRIPIITVHQAKGSEFDTVFMAGLQEGVFPSKISLVHESLDEEARLFYVGITRARQRLYLTAAMDRGSVPCRFINAIPDEFLDREP</sequence>
<protein>
    <recommendedName>
        <fullName evidence="10">DNA 3'-5' helicase</fullName>
        <ecNumber evidence="10">5.6.2.4</ecNumber>
    </recommendedName>
</protein>
<evidence type="ECO:0000256" key="2">
    <source>
        <dbReference type="ARBA" id="ARBA00022741"/>
    </source>
</evidence>
<evidence type="ECO:0000256" key="8">
    <source>
        <dbReference type="ARBA" id="ARBA00023235"/>
    </source>
</evidence>
<evidence type="ECO:0000256" key="9">
    <source>
        <dbReference type="ARBA" id="ARBA00034617"/>
    </source>
</evidence>
<dbReference type="Gene3D" id="1.10.10.160">
    <property type="match status" value="1"/>
</dbReference>
<dbReference type="CDD" id="cd06127">
    <property type="entry name" value="DEDDh"/>
    <property type="match status" value="1"/>
</dbReference>
<evidence type="ECO:0000313" key="16">
    <source>
        <dbReference type="Proteomes" id="UP000433181"/>
    </source>
</evidence>
<keyword evidence="16" id="KW-1185">Reference proteome</keyword>
<dbReference type="InterPro" id="IPR014016">
    <property type="entry name" value="UvrD-like_ATP-bd"/>
</dbReference>
<dbReference type="InterPro" id="IPR014017">
    <property type="entry name" value="DNA_helicase_UvrD-like_C"/>
</dbReference>
<dbReference type="InterPro" id="IPR013986">
    <property type="entry name" value="DExx_box_DNA_helicase_dom_sf"/>
</dbReference>
<dbReference type="CDD" id="cd17932">
    <property type="entry name" value="DEXQc_UvrD"/>
    <property type="match status" value="1"/>
</dbReference>
<dbReference type="Proteomes" id="UP000433181">
    <property type="component" value="Unassembled WGS sequence"/>
</dbReference>
<dbReference type="SUPFAM" id="SSF52540">
    <property type="entry name" value="P-loop containing nucleoside triphosphate hydrolases"/>
    <property type="match status" value="1"/>
</dbReference>
<evidence type="ECO:0000256" key="4">
    <source>
        <dbReference type="ARBA" id="ARBA00022806"/>
    </source>
</evidence>
<dbReference type="GeneID" id="96777609"/>
<keyword evidence="7" id="KW-0238">DNA-binding</keyword>
<evidence type="ECO:0000256" key="10">
    <source>
        <dbReference type="ARBA" id="ARBA00034808"/>
    </source>
</evidence>
<keyword evidence="3 12" id="KW-0378">Hydrolase</keyword>
<proteinExistence type="inferred from homology"/>
<dbReference type="Gene3D" id="3.40.50.300">
    <property type="entry name" value="P-loop containing nucleotide triphosphate hydrolases"/>
    <property type="match status" value="3"/>
</dbReference>
<dbReference type="GO" id="GO:0005524">
    <property type="term" value="F:ATP binding"/>
    <property type="evidence" value="ECO:0007669"/>
    <property type="project" value="UniProtKB-UniRule"/>
</dbReference>
<dbReference type="GO" id="GO:0003677">
    <property type="term" value="F:DNA binding"/>
    <property type="evidence" value="ECO:0007669"/>
    <property type="project" value="UniProtKB-KW"/>
</dbReference>
<dbReference type="Pfam" id="PF13361">
    <property type="entry name" value="UvrD_C"/>
    <property type="match status" value="1"/>
</dbReference>
<dbReference type="InterPro" id="IPR036397">
    <property type="entry name" value="RNaseH_sf"/>
</dbReference>
<comment type="caution">
    <text evidence="15">The sequence shown here is derived from an EMBL/GenBank/DDBJ whole genome shotgun (WGS) entry which is preliminary data.</text>
</comment>
<evidence type="ECO:0000259" key="13">
    <source>
        <dbReference type="PROSITE" id="PS51198"/>
    </source>
</evidence>
<keyword evidence="5" id="KW-0540">Nuclease</keyword>
<keyword evidence="4 12" id="KW-0347">Helicase</keyword>
<feature type="domain" description="UvrD-like helicase C-terminal" evidence="14">
    <location>
        <begin position="318"/>
        <end position="798"/>
    </location>
</feature>
<dbReference type="InterPro" id="IPR000212">
    <property type="entry name" value="DNA_helicase_UvrD/REP"/>
</dbReference>
<reference evidence="15 16" key="1">
    <citation type="submission" date="2019-08" db="EMBL/GenBank/DDBJ databases">
        <title>In-depth cultivation of the pig gut microbiome towards novel bacterial diversity and tailored functional studies.</title>
        <authorList>
            <person name="Wylensek D."/>
            <person name="Hitch T.C.A."/>
            <person name="Clavel T."/>
        </authorList>
    </citation>
    <scope>NUCLEOTIDE SEQUENCE [LARGE SCALE GENOMIC DNA]</scope>
    <source>
        <strain evidence="15 16">WCA-693-APC-5D-A</strain>
    </source>
</reference>
<comment type="catalytic activity">
    <reaction evidence="9">
        <text>Couples ATP hydrolysis with the unwinding of duplex DNA by translocating in the 3'-5' direction.</text>
        <dbReference type="EC" id="5.6.2.4"/>
    </reaction>
</comment>
<dbReference type="InterPro" id="IPR012337">
    <property type="entry name" value="RNaseH-like_sf"/>
</dbReference>
<evidence type="ECO:0000256" key="6">
    <source>
        <dbReference type="ARBA" id="ARBA00022840"/>
    </source>
</evidence>
<dbReference type="InterPro" id="IPR027417">
    <property type="entry name" value="P-loop_NTPase"/>
</dbReference>
<dbReference type="GO" id="GO:0004527">
    <property type="term" value="F:exonuclease activity"/>
    <property type="evidence" value="ECO:0007669"/>
    <property type="project" value="UniProtKB-KW"/>
</dbReference>
<accession>A0A6I2UDG1</accession>
<keyword evidence="2 12" id="KW-0547">Nucleotide-binding</keyword>
<organism evidence="15 16">
    <name type="scientific">Anaerovibrio slackiae</name>
    <dbReference type="NCBI Taxonomy" id="2652309"/>
    <lineage>
        <taxon>Bacteria</taxon>
        <taxon>Bacillati</taxon>
        <taxon>Bacillota</taxon>
        <taxon>Negativicutes</taxon>
        <taxon>Selenomonadales</taxon>
        <taxon>Selenomonadaceae</taxon>
        <taxon>Anaerovibrio</taxon>
    </lineage>
</organism>
<dbReference type="GO" id="GO:0000725">
    <property type="term" value="P:recombinational repair"/>
    <property type="evidence" value="ECO:0007669"/>
    <property type="project" value="TreeGrafter"/>
</dbReference>
<evidence type="ECO:0000256" key="12">
    <source>
        <dbReference type="PROSITE-ProRule" id="PRU00560"/>
    </source>
</evidence>
<dbReference type="PANTHER" id="PTHR11070:SF2">
    <property type="entry name" value="ATP-DEPENDENT DNA HELICASE SRS2"/>
    <property type="match status" value="1"/>
</dbReference>
<dbReference type="RefSeq" id="WP_154405480.1">
    <property type="nucleotide sequence ID" value="NZ_VUNR01000002.1"/>
</dbReference>
<keyword evidence="6 12" id="KW-0067">ATP-binding</keyword>
<dbReference type="GO" id="GO:0043138">
    <property type="term" value="F:3'-5' DNA helicase activity"/>
    <property type="evidence" value="ECO:0007669"/>
    <property type="project" value="UniProtKB-EC"/>
</dbReference>
<dbReference type="FunFam" id="3.30.420.10:FF:000045">
    <property type="entry name" value="3'-5' exonuclease DinG"/>
    <property type="match status" value="1"/>
</dbReference>
<gene>
    <name evidence="15" type="ORF">FYJ84_01630</name>
</gene>
<evidence type="ECO:0000256" key="11">
    <source>
        <dbReference type="ARBA" id="ARBA00048988"/>
    </source>
</evidence>
<evidence type="ECO:0000256" key="7">
    <source>
        <dbReference type="ARBA" id="ARBA00023125"/>
    </source>
</evidence>
<dbReference type="Gene3D" id="1.10.486.10">
    <property type="entry name" value="PCRA, domain 4"/>
    <property type="match status" value="1"/>
</dbReference>
<feature type="domain" description="UvrD-like helicase ATP-binding" evidence="13">
    <location>
        <begin position="6"/>
        <end position="312"/>
    </location>
</feature>
<dbReference type="Pfam" id="PF00580">
    <property type="entry name" value="UvrD-helicase"/>
    <property type="match status" value="1"/>
</dbReference>
<keyword evidence="8" id="KW-0413">Isomerase</keyword>
<dbReference type="SMART" id="SM00479">
    <property type="entry name" value="EXOIII"/>
    <property type="match status" value="1"/>
</dbReference>
<dbReference type="PANTHER" id="PTHR11070">
    <property type="entry name" value="UVRD / RECB / PCRA DNA HELICASE FAMILY MEMBER"/>
    <property type="match status" value="1"/>
</dbReference>
<evidence type="ECO:0000256" key="1">
    <source>
        <dbReference type="ARBA" id="ARBA00009922"/>
    </source>
</evidence>
<dbReference type="PROSITE" id="PS51217">
    <property type="entry name" value="UVRD_HELICASE_CTER"/>
    <property type="match status" value="1"/>
</dbReference>
<comment type="catalytic activity">
    <reaction evidence="11">
        <text>ATP + H2O = ADP + phosphate + H(+)</text>
        <dbReference type="Rhea" id="RHEA:13065"/>
        <dbReference type="ChEBI" id="CHEBI:15377"/>
        <dbReference type="ChEBI" id="CHEBI:15378"/>
        <dbReference type="ChEBI" id="CHEBI:30616"/>
        <dbReference type="ChEBI" id="CHEBI:43474"/>
        <dbReference type="ChEBI" id="CHEBI:456216"/>
        <dbReference type="EC" id="5.6.2.4"/>
    </reaction>
</comment>
<evidence type="ECO:0000256" key="5">
    <source>
        <dbReference type="ARBA" id="ARBA00022839"/>
    </source>
</evidence>
<evidence type="ECO:0000313" key="15">
    <source>
        <dbReference type="EMBL" id="MSU07694.1"/>
    </source>
</evidence>
<dbReference type="InterPro" id="IPR013520">
    <property type="entry name" value="Ribonucl_H"/>
</dbReference>
<comment type="similarity">
    <text evidence="1">Belongs to the helicase family. UvrD subfamily.</text>
</comment>
<evidence type="ECO:0000259" key="14">
    <source>
        <dbReference type="PROSITE" id="PS51217"/>
    </source>
</evidence>
<dbReference type="AlphaFoldDB" id="A0A6I2UDG1"/>
<dbReference type="Gene3D" id="3.30.420.10">
    <property type="entry name" value="Ribonuclease H-like superfamily/Ribonuclease H"/>
    <property type="match status" value="1"/>
</dbReference>
<feature type="binding site" evidence="12">
    <location>
        <begin position="27"/>
        <end position="34"/>
    </location>
    <ligand>
        <name>ATP</name>
        <dbReference type="ChEBI" id="CHEBI:30616"/>
    </ligand>
</feature>
<dbReference type="EMBL" id="VUNR01000002">
    <property type="protein sequence ID" value="MSU07694.1"/>
    <property type="molecule type" value="Genomic_DNA"/>
</dbReference>
<keyword evidence="5" id="KW-0269">Exonuclease</keyword>
<dbReference type="GO" id="GO:0033202">
    <property type="term" value="C:DNA helicase complex"/>
    <property type="evidence" value="ECO:0007669"/>
    <property type="project" value="TreeGrafter"/>
</dbReference>
<dbReference type="GO" id="GO:0005829">
    <property type="term" value="C:cytosol"/>
    <property type="evidence" value="ECO:0007669"/>
    <property type="project" value="TreeGrafter"/>
</dbReference>